<dbReference type="InterPro" id="IPR044097">
    <property type="entry name" value="Bds1/SdsA1_MBL-fold"/>
</dbReference>
<dbReference type="PANTHER" id="PTHR43223">
    <property type="entry name" value="ALKYL/ARYL-SULFATASE"/>
    <property type="match status" value="1"/>
</dbReference>
<keyword evidence="1" id="KW-0479">Metal-binding</keyword>
<dbReference type="PATRIC" id="fig|1273125.3.peg.1673"/>
<dbReference type="Gene3D" id="3.60.15.30">
    <property type="entry name" value="Metallo-beta-lactamase domain"/>
    <property type="match status" value="1"/>
</dbReference>
<dbReference type="FunFam" id="3.60.15.30:FF:000001">
    <property type="entry name" value="Alkyl/aryl-sulfatase BDS1"/>
    <property type="match status" value="1"/>
</dbReference>
<comment type="similarity">
    <text evidence="4">Belongs to the metallo-beta-lactamase superfamily. Type III sulfatase family.</text>
</comment>
<dbReference type="Proteomes" id="UP000013525">
    <property type="component" value="Unassembled WGS sequence"/>
</dbReference>
<dbReference type="CDD" id="cd07710">
    <property type="entry name" value="arylsulfatase_Sdsa1-like_MBL-fold"/>
    <property type="match status" value="1"/>
</dbReference>
<dbReference type="Gene3D" id="1.25.40.880">
    <property type="entry name" value="Alkyl sulfatase, dimerisation domain"/>
    <property type="match status" value="1"/>
</dbReference>
<dbReference type="GO" id="GO:0018909">
    <property type="term" value="P:dodecyl sulfate metabolic process"/>
    <property type="evidence" value="ECO:0007669"/>
    <property type="project" value="InterPro"/>
</dbReference>
<keyword evidence="7" id="KW-1185">Reference proteome</keyword>
<feature type="domain" description="Metallo-beta-lactamase" evidence="5">
    <location>
        <begin position="84"/>
        <end position="302"/>
    </location>
</feature>
<gene>
    <name evidence="6" type="ORF">Rrhod_1735</name>
</gene>
<reference evidence="6 7" key="1">
    <citation type="journal article" date="2013" name="Genome Announc.">
        <title>Draft Genome Sequence of Rhodococcus rhodnii Strain LMG5362, a Symbiont of Rhodnius prolixus (Hemiptera, Reduviidae, Triatominae), the Principle Vector of Trypanosoma cruzi.</title>
        <authorList>
            <person name="Pachebat J.A."/>
            <person name="van Keulen G."/>
            <person name="Whitten M.M."/>
            <person name="Girdwood S."/>
            <person name="Del Sol R."/>
            <person name="Dyson P.J."/>
            <person name="Facey P.D."/>
        </authorList>
    </citation>
    <scope>NUCLEOTIDE SEQUENCE [LARGE SCALE GENOMIC DNA]</scope>
    <source>
        <strain evidence="6 7">LMG 5362</strain>
    </source>
</reference>
<dbReference type="InterPro" id="IPR029228">
    <property type="entry name" value="Alkyl_sulf_dimr"/>
</dbReference>
<dbReference type="EMBL" id="APMY01000059">
    <property type="protein sequence ID" value="EOM76822.1"/>
    <property type="molecule type" value="Genomic_DNA"/>
</dbReference>
<keyword evidence="3" id="KW-0862">Zinc</keyword>
<keyword evidence="2" id="KW-0378">Hydrolase</keyword>
<dbReference type="PANTHER" id="PTHR43223:SF1">
    <property type="entry name" value="ALKYL_ARYL-SULFATASE BDS1"/>
    <property type="match status" value="1"/>
</dbReference>
<evidence type="ECO:0000313" key="6">
    <source>
        <dbReference type="EMBL" id="EOM76822.1"/>
    </source>
</evidence>
<comment type="caution">
    <text evidence="6">The sequence shown here is derived from an EMBL/GenBank/DDBJ whole genome shotgun (WGS) entry which is preliminary data.</text>
</comment>
<dbReference type="GO" id="GO:0018741">
    <property type="term" value="F:linear primary-alkylsulfatase activity"/>
    <property type="evidence" value="ECO:0007669"/>
    <property type="project" value="InterPro"/>
</dbReference>
<dbReference type="InterPro" id="IPR001279">
    <property type="entry name" value="Metallo-B-lactamas"/>
</dbReference>
<protein>
    <recommendedName>
        <fullName evidence="5">Metallo-beta-lactamase domain-containing protein</fullName>
    </recommendedName>
</protein>
<dbReference type="AlphaFoldDB" id="R7WNE7"/>
<dbReference type="GO" id="GO:0046872">
    <property type="term" value="F:metal ion binding"/>
    <property type="evidence" value="ECO:0007669"/>
    <property type="project" value="UniProtKB-KW"/>
</dbReference>
<dbReference type="SUPFAM" id="SSF56281">
    <property type="entry name" value="Metallo-hydrolase/oxidoreductase"/>
    <property type="match status" value="1"/>
</dbReference>
<name>R7WNE7_9NOCA</name>
<evidence type="ECO:0000256" key="2">
    <source>
        <dbReference type="ARBA" id="ARBA00022801"/>
    </source>
</evidence>
<dbReference type="Pfam" id="PF00753">
    <property type="entry name" value="Lactamase_B"/>
    <property type="match status" value="1"/>
</dbReference>
<sequence>MTQLDFDDTTDFDDAKRGFVAALDPPVVTGAGGRTVWDADAYGFMAGQCPPTANPSLWRQGQLCSEQGLFEVTDGIFQVRGLDLSNMPLVEGTEGVIVIDPLISTETAAAALALYRRHRGERPVTGLIYTHSHVDHFGGARGVLPEGDGVPIVAPVGFLEHAVSENVYAGNAMTRRSIFMYGAGLEKGPAGQIGCGLGMTTSVGTVSLVPPTLDVTHTGQEEVIDGVRIVFQLTPGTEAPAEMNFLFPDRRALCMAENATHNMHNVLTLRGALVRDTRVWARYLDEAVAMFAGDADVAFASHHWPTWGRDEWTGWLTSQRDMYAYLHDQTLRMINEGWTGPEIAERLTLHPSLDDVWANRGYYGSLSHNVKAVYQRYMGWFDGNPAHLWEHPPVERAKRYAADYGGVDALVAKAREYAAAGDLRFAATLLDHAVFADPAHTEAKSALAEVYTRLGHGAENGP</sequence>
<evidence type="ECO:0000313" key="7">
    <source>
        <dbReference type="Proteomes" id="UP000013525"/>
    </source>
</evidence>
<dbReference type="SMART" id="SM00849">
    <property type="entry name" value="Lactamase_B"/>
    <property type="match status" value="1"/>
</dbReference>
<evidence type="ECO:0000256" key="4">
    <source>
        <dbReference type="ARBA" id="ARBA00033751"/>
    </source>
</evidence>
<proteinExistence type="inferred from homology"/>
<evidence type="ECO:0000259" key="5">
    <source>
        <dbReference type="SMART" id="SM00849"/>
    </source>
</evidence>
<dbReference type="InterPro" id="IPR036866">
    <property type="entry name" value="RibonucZ/Hydroxyglut_hydro"/>
</dbReference>
<evidence type="ECO:0000256" key="1">
    <source>
        <dbReference type="ARBA" id="ARBA00022723"/>
    </source>
</evidence>
<dbReference type="Pfam" id="PF14863">
    <property type="entry name" value="Alkyl_sulf_dimr"/>
    <property type="match status" value="1"/>
</dbReference>
<dbReference type="InterPro" id="IPR038536">
    <property type="entry name" value="Alkyl/aryl-sulf_dimr_sf"/>
</dbReference>
<accession>R7WNE7</accession>
<dbReference type="InterPro" id="IPR052195">
    <property type="entry name" value="Bact_Alkyl/Aryl-Sulfatase"/>
</dbReference>
<dbReference type="eggNOG" id="COG2015">
    <property type="taxonomic scope" value="Bacteria"/>
</dbReference>
<dbReference type="GO" id="GO:0046983">
    <property type="term" value="F:protein dimerization activity"/>
    <property type="evidence" value="ECO:0007669"/>
    <property type="project" value="InterPro"/>
</dbReference>
<organism evidence="6 7">
    <name type="scientific">Rhodococcus rhodnii LMG 5362</name>
    <dbReference type="NCBI Taxonomy" id="1273125"/>
    <lineage>
        <taxon>Bacteria</taxon>
        <taxon>Bacillati</taxon>
        <taxon>Actinomycetota</taxon>
        <taxon>Actinomycetes</taxon>
        <taxon>Mycobacteriales</taxon>
        <taxon>Nocardiaceae</taxon>
        <taxon>Rhodococcus</taxon>
    </lineage>
</organism>
<evidence type="ECO:0000256" key="3">
    <source>
        <dbReference type="ARBA" id="ARBA00022833"/>
    </source>
</evidence>